<protein>
    <recommendedName>
        <fullName evidence="1">BioF2-like acetyltransferase domain-containing protein</fullName>
    </recommendedName>
</protein>
<evidence type="ECO:0000313" key="2">
    <source>
        <dbReference type="EMBL" id="ABG59762.1"/>
    </source>
</evidence>
<dbReference type="Pfam" id="PF13480">
    <property type="entry name" value="Acetyltransf_6"/>
    <property type="match status" value="1"/>
</dbReference>
<dbReference type="AlphaFoldDB" id="A0A6N4STL0"/>
<keyword evidence="3" id="KW-1185">Reference proteome</keyword>
<gene>
    <name evidence="2" type="ordered locus">CHU_2508</name>
</gene>
<dbReference type="Gene3D" id="3.40.630.30">
    <property type="match status" value="1"/>
</dbReference>
<name>A0A6N4STL0_CYTH3</name>
<dbReference type="InterPro" id="IPR016181">
    <property type="entry name" value="Acyl_CoA_acyltransferase"/>
</dbReference>
<reference evidence="2 3" key="1">
    <citation type="journal article" date="2007" name="Appl. Environ. Microbiol.">
        <title>Genome sequence of the cellulolytic gliding bacterium Cytophaga hutchinsonii.</title>
        <authorList>
            <person name="Xie G."/>
            <person name="Bruce D.C."/>
            <person name="Challacombe J.F."/>
            <person name="Chertkov O."/>
            <person name="Detter J.C."/>
            <person name="Gilna P."/>
            <person name="Han C.S."/>
            <person name="Lucas S."/>
            <person name="Misra M."/>
            <person name="Myers G.L."/>
            <person name="Richardson P."/>
            <person name="Tapia R."/>
            <person name="Thayer N."/>
            <person name="Thompson L.S."/>
            <person name="Brettin T.S."/>
            <person name="Henrissat B."/>
            <person name="Wilson D.B."/>
            <person name="McBride M.J."/>
        </authorList>
    </citation>
    <scope>NUCLEOTIDE SEQUENCE [LARGE SCALE GENOMIC DNA]</scope>
    <source>
        <strain evidence="3">ATCC 33406 / DSM 1761 / CIP 103989 / NBRC 15051 / NCIMB 9469 / D465</strain>
    </source>
</reference>
<organism evidence="2 3">
    <name type="scientific">Cytophaga hutchinsonii (strain ATCC 33406 / DSM 1761 / CIP 103989 / NBRC 15051 / NCIMB 9469 / D465)</name>
    <dbReference type="NCBI Taxonomy" id="269798"/>
    <lineage>
        <taxon>Bacteria</taxon>
        <taxon>Pseudomonadati</taxon>
        <taxon>Bacteroidota</taxon>
        <taxon>Cytophagia</taxon>
        <taxon>Cytophagales</taxon>
        <taxon>Cytophagaceae</taxon>
        <taxon>Cytophaga</taxon>
    </lineage>
</organism>
<dbReference type="EMBL" id="CP000383">
    <property type="protein sequence ID" value="ABG59762.1"/>
    <property type="molecule type" value="Genomic_DNA"/>
</dbReference>
<dbReference type="KEGG" id="chu:CHU_2508"/>
<dbReference type="InterPro" id="IPR038740">
    <property type="entry name" value="BioF2-like_GNAT_dom"/>
</dbReference>
<evidence type="ECO:0000313" key="3">
    <source>
        <dbReference type="Proteomes" id="UP000001822"/>
    </source>
</evidence>
<evidence type="ECO:0000259" key="1">
    <source>
        <dbReference type="Pfam" id="PF13480"/>
    </source>
</evidence>
<proteinExistence type="predicted"/>
<dbReference type="SUPFAM" id="SSF55729">
    <property type="entry name" value="Acyl-CoA N-acyltransferases (Nat)"/>
    <property type="match status" value="1"/>
</dbReference>
<dbReference type="OrthoDB" id="9786422at2"/>
<sequence length="300" mass="33780">MIIESNRLDTETAHFLFNQNRYLQANSLTALTFADKASSPMCFINMIEALPKMYISGLRAPFAGIECSDTNALDTLVKELVETYRKRGDGEIFIKQAPVFYHTAVAADIDAALRSNGFKLLHTDVNQYLPVDAAKSFIGSIDYQKRRSLRILKQKGAQAVFFNAIESDIWYALYLKSRKYKNYPVTISKEQYDLLSTKLPDAYRYVGVFLDGKLIANAVWVQVTKDIVYYFLAASDPDYDVFSPSIMLIEALYDRACAEGIKIIDLGVSSIEGVLNEGLHFFKRNVGGIDSQKNTYGLLC</sequence>
<dbReference type="RefSeq" id="WP_011585876.1">
    <property type="nucleotide sequence ID" value="NC_008255.1"/>
</dbReference>
<feature type="domain" description="BioF2-like acetyltransferase" evidence="1">
    <location>
        <begin position="198"/>
        <end position="268"/>
    </location>
</feature>
<dbReference type="Proteomes" id="UP000001822">
    <property type="component" value="Chromosome"/>
</dbReference>
<accession>A0A6N4STL0</accession>